<dbReference type="GeneID" id="22912461"/>
<gene>
    <name evidence="3" type="ORF">GNI_067010</name>
</gene>
<evidence type="ECO:0000313" key="4">
    <source>
        <dbReference type="Proteomes" id="UP000019763"/>
    </source>
</evidence>
<evidence type="ECO:0000256" key="1">
    <source>
        <dbReference type="SAM" id="Coils"/>
    </source>
</evidence>
<sequence length="598" mass="63959">MFGGYIYTGICLGPASGVGEAVYKTSFCHDVIEFHTALELIRTHEESSMCQPILGEIWNKIQSRLLQLFIQAAVLQNIDRTRCLTFAKLAGIHCHSVLVIHARHQAVLKILDCLGVDVLGQLSDPTAEDCLNDQDTATEPARPELVRPELVRPELVRPQLDEEYLANLVLPIKSSVARSPVGACTAGAGVSGSRPKAVSANVAPGSACAATAESNVGAGVRCNSPSVVGVGEATLLQTEIDLLTNSILCMSPVAYAKVGSVLARCSASSFYNLLCLVEAQPDGVLGQMEPSGLASLCDLGRHWMEQRLGLSQTSDLLADRWAPTPNSPVAGSDASPCPGATPDTGVAAGPSASSGTVNCGGSITETCHKAAGGSGSAGPQVRDHRGEEIGIWPSAFWACVKLREVGHCCSVDAKWLHVVTAIVGDAALQYAEGLVLVNDLVPVSGPRVYNPCYLDWVKETKELITVKLTQLQMRSLLRVHSLAIRENQGAIKDVQADIEALLLAHRQAASTLDSLNHLQTPFSQMGNQLQALQDQVGQLAKVDWNTRWNELEVKAETTVQSALEDLKDLSASVMQLLKQIEKHRSKRSQSDHRETPAQ</sequence>
<organism evidence="3 4">
    <name type="scientific">Gregarina niphandrodes</name>
    <name type="common">Septate eugregarine</name>
    <dbReference type="NCBI Taxonomy" id="110365"/>
    <lineage>
        <taxon>Eukaryota</taxon>
        <taxon>Sar</taxon>
        <taxon>Alveolata</taxon>
        <taxon>Apicomplexa</taxon>
        <taxon>Conoidasida</taxon>
        <taxon>Gregarinasina</taxon>
        <taxon>Eugregarinorida</taxon>
        <taxon>Gregarinidae</taxon>
        <taxon>Gregarina</taxon>
    </lineage>
</organism>
<proteinExistence type="predicted"/>
<feature type="non-terminal residue" evidence="3">
    <location>
        <position position="598"/>
    </location>
</feature>
<keyword evidence="4" id="KW-1185">Reference proteome</keyword>
<name>A0A023B7P5_GRENI</name>
<dbReference type="RefSeq" id="XP_011130176.1">
    <property type="nucleotide sequence ID" value="XM_011131874.1"/>
</dbReference>
<dbReference type="Proteomes" id="UP000019763">
    <property type="component" value="Unassembled WGS sequence"/>
</dbReference>
<dbReference type="EMBL" id="AFNH02000504">
    <property type="protein sequence ID" value="EZG67658.1"/>
    <property type="molecule type" value="Genomic_DNA"/>
</dbReference>
<evidence type="ECO:0000256" key="2">
    <source>
        <dbReference type="SAM" id="MobiDB-lite"/>
    </source>
</evidence>
<feature type="coiled-coil region" evidence="1">
    <location>
        <begin position="559"/>
        <end position="586"/>
    </location>
</feature>
<accession>A0A023B7P5</accession>
<evidence type="ECO:0000313" key="3">
    <source>
        <dbReference type="EMBL" id="EZG67658.1"/>
    </source>
</evidence>
<dbReference type="VEuPathDB" id="CryptoDB:GNI_067010"/>
<protein>
    <submittedName>
        <fullName evidence="3">Uncharacterized protein</fullName>
    </submittedName>
</protein>
<reference evidence="3" key="1">
    <citation type="submission" date="2013-12" db="EMBL/GenBank/DDBJ databases">
        <authorList>
            <person name="Omoto C.K."/>
            <person name="Sibley D."/>
            <person name="Venepally P."/>
            <person name="Hadjithomas M."/>
            <person name="Karamycheva S."/>
            <person name="Brunk B."/>
            <person name="Roos D."/>
            <person name="Caler E."/>
            <person name="Lorenzi H."/>
        </authorList>
    </citation>
    <scope>NUCLEOTIDE SEQUENCE</scope>
</reference>
<feature type="region of interest" description="Disordered" evidence="2">
    <location>
        <begin position="321"/>
        <end position="351"/>
    </location>
</feature>
<comment type="caution">
    <text evidence="3">The sequence shown here is derived from an EMBL/GenBank/DDBJ whole genome shotgun (WGS) entry which is preliminary data.</text>
</comment>
<dbReference type="AlphaFoldDB" id="A0A023B7P5"/>
<keyword evidence="1" id="KW-0175">Coiled coil</keyword>